<proteinExistence type="predicted"/>
<evidence type="ECO:0000256" key="1">
    <source>
        <dbReference type="ARBA" id="ARBA00022679"/>
    </source>
</evidence>
<accession>A0A1E3W5D8</accession>
<dbReference type="PANTHER" id="PTHR43877">
    <property type="entry name" value="AMINOALKYLPHOSPHONATE N-ACETYLTRANSFERASE-RELATED-RELATED"/>
    <property type="match status" value="1"/>
</dbReference>
<evidence type="ECO:0000259" key="3">
    <source>
        <dbReference type="PROSITE" id="PS51186"/>
    </source>
</evidence>
<feature type="domain" description="N-acetyltransferase" evidence="3">
    <location>
        <begin position="5"/>
        <end position="196"/>
    </location>
</feature>
<dbReference type="Proteomes" id="UP000094501">
    <property type="component" value="Unassembled WGS sequence"/>
</dbReference>
<reference evidence="4 5" key="1">
    <citation type="journal article" date="2016" name="Environ. Microbiol.">
        <title>New Methyloceanibacter diversity from North Sea sediments includes methanotroph containing solely the soluble methane monooxygenase.</title>
        <authorList>
            <person name="Vekeman B."/>
            <person name="Kerckhof F.M."/>
            <person name="Cremers G."/>
            <person name="de Vos P."/>
            <person name="Vandamme P."/>
            <person name="Boon N."/>
            <person name="Op den Camp H.J."/>
            <person name="Heylen K."/>
        </authorList>
    </citation>
    <scope>NUCLEOTIDE SEQUENCE [LARGE SCALE GENOMIC DNA]</scope>
    <source>
        <strain evidence="4 5">R-67174</strain>
    </source>
</reference>
<dbReference type="AlphaFoldDB" id="A0A1E3W5D8"/>
<dbReference type="STRING" id="1774968.AUC68_13465"/>
<dbReference type="InterPro" id="IPR000182">
    <property type="entry name" value="GNAT_dom"/>
</dbReference>
<comment type="caution">
    <text evidence="4">The sequence shown here is derived from an EMBL/GenBank/DDBJ whole genome shotgun (WGS) entry which is preliminary data.</text>
</comment>
<protein>
    <recommendedName>
        <fullName evidence="3">N-acetyltransferase domain-containing protein</fullName>
    </recommendedName>
</protein>
<name>A0A1E3W5D8_9HYPH</name>
<dbReference type="PROSITE" id="PS51186">
    <property type="entry name" value="GNAT"/>
    <property type="match status" value="1"/>
</dbReference>
<sequence length="196" mass="21103">MALEPTFRPATRADAATLAVLMDIAGEGVPNRLWLDMAGPGHSALEVGRERARREEGGFSYRHTTVAEIGDEIAACLIGYRLDDPYDLTGLDAMPEPFRPLLRLEAQAPGTWYVNVLATFAEYRGQGIGAKLLDIAGTHARDAGAPAPSIIVGSWNTGAERLYARAGFQTVAREPATLPPAYPQSGDWLLMIGPRT</sequence>
<dbReference type="Pfam" id="PF00583">
    <property type="entry name" value="Acetyltransf_1"/>
    <property type="match status" value="1"/>
</dbReference>
<dbReference type="SUPFAM" id="SSF55729">
    <property type="entry name" value="Acyl-CoA N-acyltransferases (Nat)"/>
    <property type="match status" value="1"/>
</dbReference>
<dbReference type="OrthoDB" id="9788924at2"/>
<dbReference type="GO" id="GO:0016747">
    <property type="term" value="F:acyltransferase activity, transferring groups other than amino-acyl groups"/>
    <property type="evidence" value="ECO:0007669"/>
    <property type="project" value="InterPro"/>
</dbReference>
<keyword evidence="5" id="KW-1185">Reference proteome</keyword>
<gene>
    <name evidence="4" type="ORF">AUC68_13465</name>
</gene>
<evidence type="ECO:0000313" key="5">
    <source>
        <dbReference type="Proteomes" id="UP000094501"/>
    </source>
</evidence>
<evidence type="ECO:0000256" key="2">
    <source>
        <dbReference type="ARBA" id="ARBA00023315"/>
    </source>
</evidence>
<keyword evidence="1" id="KW-0808">Transferase</keyword>
<dbReference type="EMBL" id="LPWG01000003">
    <property type="protein sequence ID" value="ODS00930.1"/>
    <property type="molecule type" value="Genomic_DNA"/>
</dbReference>
<dbReference type="Gene3D" id="3.40.630.30">
    <property type="match status" value="1"/>
</dbReference>
<dbReference type="CDD" id="cd04301">
    <property type="entry name" value="NAT_SF"/>
    <property type="match status" value="1"/>
</dbReference>
<dbReference type="RefSeq" id="WP_069436195.1">
    <property type="nucleotide sequence ID" value="NZ_LPWG01000003.1"/>
</dbReference>
<organism evidence="4 5">
    <name type="scientific">Methyloceanibacter methanicus</name>
    <dbReference type="NCBI Taxonomy" id="1774968"/>
    <lineage>
        <taxon>Bacteria</taxon>
        <taxon>Pseudomonadati</taxon>
        <taxon>Pseudomonadota</taxon>
        <taxon>Alphaproteobacteria</taxon>
        <taxon>Hyphomicrobiales</taxon>
        <taxon>Hyphomicrobiaceae</taxon>
        <taxon>Methyloceanibacter</taxon>
    </lineage>
</organism>
<evidence type="ECO:0000313" key="4">
    <source>
        <dbReference type="EMBL" id="ODS00930.1"/>
    </source>
</evidence>
<dbReference type="InterPro" id="IPR050832">
    <property type="entry name" value="Bact_Acetyltransf"/>
</dbReference>
<keyword evidence="2" id="KW-0012">Acyltransferase</keyword>
<dbReference type="InterPro" id="IPR016181">
    <property type="entry name" value="Acyl_CoA_acyltransferase"/>
</dbReference>